<keyword evidence="3" id="KW-1185">Reference proteome</keyword>
<organism evidence="2 3">
    <name type="scientific">Pleurodeles waltl</name>
    <name type="common">Iberian ribbed newt</name>
    <dbReference type="NCBI Taxonomy" id="8319"/>
    <lineage>
        <taxon>Eukaryota</taxon>
        <taxon>Metazoa</taxon>
        <taxon>Chordata</taxon>
        <taxon>Craniata</taxon>
        <taxon>Vertebrata</taxon>
        <taxon>Euteleostomi</taxon>
        <taxon>Amphibia</taxon>
        <taxon>Batrachia</taxon>
        <taxon>Caudata</taxon>
        <taxon>Salamandroidea</taxon>
        <taxon>Salamandridae</taxon>
        <taxon>Pleurodelinae</taxon>
        <taxon>Pleurodeles</taxon>
    </lineage>
</organism>
<evidence type="ECO:0000313" key="3">
    <source>
        <dbReference type="Proteomes" id="UP001066276"/>
    </source>
</evidence>
<feature type="region of interest" description="Disordered" evidence="1">
    <location>
        <begin position="25"/>
        <end position="60"/>
    </location>
</feature>
<gene>
    <name evidence="2" type="ORF">NDU88_002407</name>
</gene>
<accession>A0AAV7TKF6</accession>
<dbReference type="AlphaFoldDB" id="A0AAV7TKF6"/>
<proteinExistence type="predicted"/>
<feature type="compositionally biased region" description="Polar residues" evidence="1">
    <location>
        <begin position="51"/>
        <end position="60"/>
    </location>
</feature>
<dbReference type="Proteomes" id="UP001066276">
    <property type="component" value="Chromosome 3_2"/>
</dbReference>
<evidence type="ECO:0000313" key="2">
    <source>
        <dbReference type="EMBL" id="KAJ1177145.1"/>
    </source>
</evidence>
<sequence length="140" mass="15445">MGGPPLTSSAFFFYSSAGAPLLKRPGAAKVRHSGASPCRSRHLGSLRSSSQGPKTPCQSLSDRRQGLLFMLGVLQGLGRRSESLPRPSLDQDTSSSVYSARSSALSVQLHRLQVTPPTMSQIYCNNRRIQFWWRDAWLPR</sequence>
<reference evidence="2" key="1">
    <citation type="journal article" date="2022" name="bioRxiv">
        <title>Sequencing and chromosome-scale assembly of the giantPleurodeles waltlgenome.</title>
        <authorList>
            <person name="Brown T."/>
            <person name="Elewa A."/>
            <person name="Iarovenko S."/>
            <person name="Subramanian E."/>
            <person name="Araus A.J."/>
            <person name="Petzold A."/>
            <person name="Susuki M."/>
            <person name="Suzuki K.-i.T."/>
            <person name="Hayashi T."/>
            <person name="Toyoda A."/>
            <person name="Oliveira C."/>
            <person name="Osipova E."/>
            <person name="Leigh N.D."/>
            <person name="Simon A."/>
            <person name="Yun M.H."/>
        </authorList>
    </citation>
    <scope>NUCLEOTIDE SEQUENCE</scope>
    <source>
        <strain evidence="2">20211129_DDA</strain>
        <tissue evidence="2">Liver</tissue>
    </source>
</reference>
<comment type="caution">
    <text evidence="2">The sequence shown here is derived from an EMBL/GenBank/DDBJ whole genome shotgun (WGS) entry which is preliminary data.</text>
</comment>
<name>A0AAV7TKF6_PLEWA</name>
<dbReference type="EMBL" id="JANPWB010000006">
    <property type="protein sequence ID" value="KAJ1177145.1"/>
    <property type="molecule type" value="Genomic_DNA"/>
</dbReference>
<protein>
    <submittedName>
        <fullName evidence="2">Uncharacterized protein</fullName>
    </submittedName>
</protein>
<evidence type="ECO:0000256" key="1">
    <source>
        <dbReference type="SAM" id="MobiDB-lite"/>
    </source>
</evidence>